<reference evidence="3 4" key="1">
    <citation type="submission" date="2021-03" db="EMBL/GenBank/DDBJ databases">
        <title>Antimicrobial resistance genes in bacteria isolated from Japanese honey, and their potential for conferring macrolide and lincosamide resistance in the American foulbrood pathogen Paenibacillus larvae.</title>
        <authorList>
            <person name="Okamoto M."/>
            <person name="Kumagai M."/>
            <person name="Kanamori H."/>
            <person name="Takamatsu D."/>
        </authorList>
    </citation>
    <scope>NUCLEOTIDE SEQUENCE [LARGE SCALE GENOMIC DNA]</scope>
    <source>
        <strain evidence="3 4">J34TS1</strain>
    </source>
</reference>
<proteinExistence type="predicted"/>
<dbReference type="AlphaFoldDB" id="A0A919Y8S5"/>
<dbReference type="InterPro" id="IPR015797">
    <property type="entry name" value="NUDIX_hydrolase-like_dom_sf"/>
</dbReference>
<dbReference type="GO" id="GO:0006167">
    <property type="term" value="P:AMP biosynthetic process"/>
    <property type="evidence" value="ECO:0007669"/>
    <property type="project" value="TreeGrafter"/>
</dbReference>
<comment type="caution">
    <text evidence="3">The sequence shown here is derived from an EMBL/GenBank/DDBJ whole genome shotgun (WGS) entry which is preliminary data.</text>
</comment>
<name>A0A919Y8S5_9BACL</name>
<dbReference type="InterPro" id="IPR051325">
    <property type="entry name" value="Nudix_hydrolase_domain"/>
</dbReference>
<dbReference type="PANTHER" id="PTHR21340:SF0">
    <property type="entry name" value="BIS(5'-NUCLEOSYL)-TETRAPHOSPHATASE [ASYMMETRICAL]"/>
    <property type="match status" value="1"/>
</dbReference>
<dbReference type="RefSeq" id="WP_212978006.1">
    <property type="nucleotide sequence ID" value="NZ_AP025343.1"/>
</dbReference>
<evidence type="ECO:0000313" key="4">
    <source>
        <dbReference type="Proteomes" id="UP000682811"/>
    </source>
</evidence>
<accession>A0A919Y8S5</accession>
<evidence type="ECO:0000256" key="1">
    <source>
        <dbReference type="ARBA" id="ARBA00022801"/>
    </source>
</evidence>
<dbReference type="SUPFAM" id="SSF55811">
    <property type="entry name" value="Nudix"/>
    <property type="match status" value="1"/>
</dbReference>
<keyword evidence="1 3" id="KW-0378">Hydrolase</keyword>
<dbReference type="EMBL" id="BORT01000006">
    <property type="protein sequence ID" value="GIO47091.1"/>
    <property type="molecule type" value="Genomic_DNA"/>
</dbReference>
<dbReference type="PROSITE" id="PS51462">
    <property type="entry name" value="NUDIX"/>
    <property type="match status" value="1"/>
</dbReference>
<dbReference type="Proteomes" id="UP000682811">
    <property type="component" value="Unassembled WGS sequence"/>
</dbReference>
<dbReference type="InterPro" id="IPR000086">
    <property type="entry name" value="NUDIX_hydrolase_dom"/>
</dbReference>
<dbReference type="GO" id="GO:0004081">
    <property type="term" value="F:bis(5'-nucleosyl)-tetraphosphatase (asymmetrical) activity"/>
    <property type="evidence" value="ECO:0007669"/>
    <property type="project" value="TreeGrafter"/>
</dbReference>
<dbReference type="Gene3D" id="3.90.79.10">
    <property type="entry name" value="Nucleoside Triphosphate Pyrophosphohydrolase"/>
    <property type="match status" value="1"/>
</dbReference>
<dbReference type="GO" id="GO:0006754">
    <property type="term" value="P:ATP biosynthetic process"/>
    <property type="evidence" value="ECO:0007669"/>
    <property type="project" value="TreeGrafter"/>
</dbReference>
<keyword evidence="4" id="KW-1185">Reference proteome</keyword>
<evidence type="ECO:0000259" key="2">
    <source>
        <dbReference type="PROSITE" id="PS51462"/>
    </source>
</evidence>
<gene>
    <name evidence="3" type="ORF">J34TS1_18560</name>
</gene>
<sequence length="142" mass="16012">MSIQRDAAGFVLFDELGRVLLVHRTYGEKKWGIPGGLQESGEPAWETAIRECKEEIGINISLSDVLLSGMYFRNNSYVFIFLGKWFGSPIPDGVEIDQIGFFPLDQLPSPISNFTIQRIKDAADYSGNVVMCKQETKNYKLK</sequence>
<evidence type="ECO:0000313" key="3">
    <source>
        <dbReference type="EMBL" id="GIO47091.1"/>
    </source>
</evidence>
<dbReference type="PANTHER" id="PTHR21340">
    <property type="entry name" value="DIADENOSINE 5,5-P1,P4-TETRAPHOSPHATE PYROPHOSPHOHYDROLASE MUTT"/>
    <property type="match status" value="1"/>
</dbReference>
<protein>
    <submittedName>
        <fullName evidence="3">NUDIX hydrolase</fullName>
    </submittedName>
</protein>
<dbReference type="Pfam" id="PF00293">
    <property type="entry name" value="NUDIX"/>
    <property type="match status" value="1"/>
</dbReference>
<feature type="domain" description="Nudix hydrolase" evidence="2">
    <location>
        <begin position="3"/>
        <end position="124"/>
    </location>
</feature>
<organism evidence="3 4">
    <name type="scientific">Paenibacillus azoreducens</name>
    <dbReference type="NCBI Taxonomy" id="116718"/>
    <lineage>
        <taxon>Bacteria</taxon>
        <taxon>Bacillati</taxon>
        <taxon>Bacillota</taxon>
        <taxon>Bacilli</taxon>
        <taxon>Bacillales</taxon>
        <taxon>Paenibacillaceae</taxon>
        <taxon>Paenibacillus</taxon>
    </lineage>
</organism>